<sequence length="792" mass="87892">MSITVADRRIRMSVVEILDGFLKAQRVDMRSAVQVDEDVHLVTSNDDYTLVNAYVVFEPPSPSTEPRDLRDLLSEAIADPSRTDMIVPDAMAGWVPRIGGAVRGLVRRVVTISEFLDGFLRPDSVCDELTGASGRNAELLNSEDFVEQRAQVPGLGRIEATAHLFNGWAKGNTPRLCIVLAPAGHGKSKITHILAKRIATYYQQADGAMRPPLPILISFGQYRRSTSFAGLILEALDRFGNNRLTIEAFQFLISLGRVLFILDGYDEMVEANPETARDNITNFVQQAGPESRILLTSRSTFYRTASDVVGQVGDPLLPESDVEVIDLLPFDRTQAREYLKKRLGEAPDRSRALERAQAVVDNDTNLEILGSPIFLVEFANQVASEQFSISDIRRLGSLQFLVGRAFQRERKRQAHDFTDEQQQTFLEGIAFDLLQTGGPGYSRDDLAVFAAEAVDDEVARADWEKLASHHFLQESQGRTAVVTMRHQVWRDYFQGCALARLLRARQKNADEVITSRDLPEGVLRSAAGLLDEATRSWLLERVPENGDKLVRNLVQMWLSRREPEATGRTALPAELRGILAGRDLSGRSFTSVAFHDTDLRGANLADCYFEDCDLSGVRFDETVLDRTTLRGCTVSPGIAAAIVASVTIDDEQLFGPQLRDRFAGQPSATPEGSSRSDDFREWAAEVLYGRLSKFVKSKMGENNVAIDDAISWTAFMGGTDPRRRDFVVRRLYRGLRAEGVLYEGRTNSSGRPTVCLSDDTDVQADVVAFVRNGTRGPVIEGVLDRLLPRTGS</sequence>
<dbReference type="InterPro" id="IPR001646">
    <property type="entry name" value="5peptide_repeat"/>
</dbReference>
<evidence type="ECO:0000313" key="2">
    <source>
        <dbReference type="EMBL" id="GAA1748886.1"/>
    </source>
</evidence>
<proteinExistence type="predicted"/>
<dbReference type="Pfam" id="PF00805">
    <property type="entry name" value="Pentapeptide"/>
    <property type="match status" value="1"/>
</dbReference>
<evidence type="ECO:0000259" key="1">
    <source>
        <dbReference type="PROSITE" id="PS50837"/>
    </source>
</evidence>
<accession>A0ABN2K5N7</accession>
<dbReference type="SUPFAM" id="SSF52540">
    <property type="entry name" value="P-loop containing nucleoside triphosphate hydrolases"/>
    <property type="match status" value="1"/>
</dbReference>
<dbReference type="InterPro" id="IPR007111">
    <property type="entry name" value="NACHT_NTPase"/>
</dbReference>
<dbReference type="PROSITE" id="PS50837">
    <property type="entry name" value="NACHT"/>
    <property type="match status" value="1"/>
</dbReference>
<dbReference type="Pfam" id="PF05729">
    <property type="entry name" value="NACHT"/>
    <property type="match status" value="1"/>
</dbReference>
<reference evidence="3" key="1">
    <citation type="journal article" date="2019" name="Int. J. Syst. Evol. Microbiol.">
        <title>The Global Catalogue of Microorganisms (GCM) 10K type strain sequencing project: providing services to taxonomists for standard genome sequencing and annotation.</title>
        <authorList>
            <consortium name="The Broad Institute Genomics Platform"/>
            <consortium name="The Broad Institute Genome Sequencing Center for Infectious Disease"/>
            <person name="Wu L."/>
            <person name="Ma J."/>
        </authorList>
    </citation>
    <scope>NUCLEOTIDE SEQUENCE [LARGE SCALE GENOMIC DNA]</scope>
    <source>
        <strain evidence="3">JCM 13249</strain>
    </source>
</reference>
<evidence type="ECO:0000313" key="3">
    <source>
        <dbReference type="Proteomes" id="UP001500655"/>
    </source>
</evidence>
<feature type="domain" description="NACHT" evidence="1">
    <location>
        <begin position="175"/>
        <end position="299"/>
    </location>
</feature>
<protein>
    <recommendedName>
        <fullName evidence="1">NACHT domain-containing protein</fullName>
    </recommendedName>
</protein>
<dbReference type="RefSeq" id="WP_344079231.1">
    <property type="nucleotide sequence ID" value="NZ_BAAALS010000008.1"/>
</dbReference>
<dbReference type="SUPFAM" id="SSF141571">
    <property type="entry name" value="Pentapeptide repeat-like"/>
    <property type="match status" value="1"/>
</dbReference>
<dbReference type="EMBL" id="BAAALS010000008">
    <property type="protein sequence ID" value="GAA1748886.1"/>
    <property type="molecule type" value="Genomic_DNA"/>
</dbReference>
<organism evidence="2 3">
    <name type="scientific">Luedemannella helvata</name>
    <dbReference type="NCBI Taxonomy" id="349315"/>
    <lineage>
        <taxon>Bacteria</taxon>
        <taxon>Bacillati</taxon>
        <taxon>Actinomycetota</taxon>
        <taxon>Actinomycetes</taxon>
        <taxon>Micromonosporales</taxon>
        <taxon>Micromonosporaceae</taxon>
        <taxon>Luedemannella</taxon>
    </lineage>
</organism>
<keyword evidence="3" id="KW-1185">Reference proteome</keyword>
<dbReference type="Gene3D" id="2.160.20.80">
    <property type="entry name" value="E3 ubiquitin-protein ligase SopA"/>
    <property type="match status" value="1"/>
</dbReference>
<comment type="caution">
    <text evidence="2">The sequence shown here is derived from an EMBL/GenBank/DDBJ whole genome shotgun (WGS) entry which is preliminary data.</text>
</comment>
<dbReference type="InterPro" id="IPR027417">
    <property type="entry name" value="P-loop_NTPase"/>
</dbReference>
<gene>
    <name evidence="2" type="ORF">GCM10009681_20110</name>
</gene>
<dbReference type="Proteomes" id="UP001500655">
    <property type="component" value="Unassembled WGS sequence"/>
</dbReference>
<name>A0ABN2K5N7_9ACTN</name>
<dbReference type="Gene3D" id="3.40.50.300">
    <property type="entry name" value="P-loop containing nucleotide triphosphate hydrolases"/>
    <property type="match status" value="1"/>
</dbReference>